<accession>A0A6M2DID5</accession>
<keyword evidence="4" id="KW-0539">Nucleus</keyword>
<evidence type="ECO:0000313" key="7">
    <source>
        <dbReference type="EMBL" id="NOV46069.1"/>
    </source>
</evidence>
<proteinExistence type="inferred from homology"/>
<dbReference type="PANTHER" id="PTHR13372:SF5">
    <property type="entry name" value="GEMININ"/>
    <property type="match status" value="1"/>
</dbReference>
<dbReference type="GO" id="GO:0005634">
    <property type="term" value="C:nucleus"/>
    <property type="evidence" value="ECO:0007669"/>
    <property type="project" value="UniProtKB-SubCell"/>
</dbReference>
<name>A0A6M2DID5_XENCH</name>
<evidence type="ECO:0000256" key="2">
    <source>
        <dbReference type="ARBA" id="ARBA00007979"/>
    </source>
</evidence>
<dbReference type="Pfam" id="PF07412">
    <property type="entry name" value="Geminin"/>
    <property type="match status" value="1"/>
</dbReference>
<feature type="coiled-coil region" evidence="6">
    <location>
        <begin position="113"/>
        <end position="147"/>
    </location>
</feature>
<evidence type="ECO:0000256" key="3">
    <source>
        <dbReference type="ARBA" id="ARBA00023054"/>
    </source>
</evidence>
<keyword evidence="3 6" id="KW-0175">Coiled coil</keyword>
<dbReference type="EMBL" id="GIIL01002343">
    <property type="protein sequence ID" value="NOV46069.1"/>
    <property type="molecule type" value="Transcribed_RNA"/>
</dbReference>
<evidence type="ECO:0000256" key="5">
    <source>
        <dbReference type="ARBA" id="ARBA00023306"/>
    </source>
</evidence>
<sequence length="174" mass="19291">MSNKATLKYASLEQQENLANCRKTLKVLQQAATDKENLAGRPTSKICPSKETVNKVHIDLSERSDLKRKKITTTNIGIQAGADSGITVDDLTSEASPSEHYWQVIAERTREALNKTLEENEFLHGQIADLVEENKSMKDMLDESKSLIEVLTEMLNENSDPANASVAEEANEDS</sequence>
<dbReference type="Gene3D" id="1.20.5.1180">
    <property type="entry name" value="Geminin coiled-coil domain"/>
    <property type="match status" value="1"/>
</dbReference>
<keyword evidence="5" id="KW-0131">Cell cycle</keyword>
<dbReference type="SUPFAM" id="SSF111469">
    <property type="entry name" value="Geminin coiled-coil domain"/>
    <property type="match status" value="1"/>
</dbReference>
<evidence type="ECO:0000256" key="4">
    <source>
        <dbReference type="ARBA" id="ARBA00023242"/>
    </source>
</evidence>
<dbReference type="GO" id="GO:0045786">
    <property type="term" value="P:negative regulation of cell cycle"/>
    <property type="evidence" value="ECO:0007669"/>
    <property type="project" value="TreeGrafter"/>
</dbReference>
<dbReference type="GO" id="GO:0008156">
    <property type="term" value="P:negative regulation of DNA replication"/>
    <property type="evidence" value="ECO:0007669"/>
    <property type="project" value="TreeGrafter"/>
</dbReference>
<reference evidence="7" key="1">
    <citation type="submission" date="2020-03" db="EMBL/GenBank/DDBJ databases">
        <title>Transcriptomic Profiling of the Digestive Tract of the Rat Flea, Xenopsylla cheopis, Following Blood Feeding and Infection with Yersinia pestis.</title>
        <authorList>
            <person name="Bland D.M."/>
            <person name="Martens C.A."/>
            <person name="Virtaneva K."/>
            <person name="Kanakabandi K."/>
            <person name="Long D."/>
            <person name="Rosenke R."/>
            <person name="Saturday G.A."/>
            <person name="Hoyt F.H."/>
            <person name="Bruno D.P."/>
            <person name="Ribeiro J.M.C."/>
            <person name="Hinnebusch J."/>
        </authorList>
    </citation>
    <scope>NUCLEOTIDE SEQUENCE</scope>
</reference>
<evidence type="ECO:0000256" key="6">
    <source>
        <dbReference type="SAM" id="Coils"/>
    </source>
</evidence>
<dbReference type="AlphaFoldDB" id="A0A6M2DID5"/>
<protein>
    <submittedName>
        <fullName evidence="7">Putative geminin-like protein tabanus bromius</fullName>
    </submittedName>
</protein>
<comment type="subcellular location">
    <subcellularLocation>
        <location evidence="1">Nucleus</location>
    </subcellularLocation>
</comment>
<comment type="similarity">
    <text evidence="2">Belongs to the geminin family.</text>
</comment>
<dbReference type="PANTHER" id="PTHR13372">
    <property type="entry name" value="GEMININ"/>
    <property type="match status" value="1"/>
</dbReference>
<organism evidence="7">
    <name type="scientific">Xenopsylla cheopis</name>
    <name type="common">Oriental rat flea</name>
    <name type="synonym">Pulex cheopis</name>
    <dbReference type="NCBI Taxonomy" id="163159"/>
    <lineage>
        <taxon>Eukaryota</taxon>
        <taxon>Metazoa</taxon>
        <taxon>Ecdysozoa</taxon>
        <taxon>Arthropoda</taxon>
        <taxon>Hexapoda</taxon>
        <taxon>Insecta</taxon>
        <taxon>Pterygota</taxon>
        <taxon>Neoptera</taxon>
        <taxon>Endopterygota</taxon>
        <taxon>Siphonaptera</taxon>
        <taxon>Pulicidae</taxon>
        <taxon>Xenopsyllinae</taxon>
        <taxon>Xenopsylla</taxon>
    </lineage>
</organism>
<dbReference type="InterPro" id="IPR022786">
    <property type="entry name" value="Geminin/Multicilin"/>
</dbReference>
<evidence type="ECO:0000256" key="1">
    <source>
        <dbReference type="ARBA" id="ARBA00004123"/>
    </source>
</evidence>